<dbReference type="RefSeq" id="WP_061272036.1">
    <property type="nucleotide sequence ID" value="NZ_CBCRXN010000005.1"/>
</dbReference>
<reference evidence="1 2" key="1">
    <citation type="submission" date="2017-07" db="EMBL/GenBank/DDBJ databases">
        <title>A draft genome sequence of Komagataeibacter xylinus LMG 1515.</title>
        <authorList>
            <person name="Skraban J."/>
            <person name="Cleenwerck I."/>
            <person name="Vandamme P."/>
            <person name="Trcek J."/>
        </authorList>
    </citation>
    <scope>NUCLEOTIDE SEQUENCE [LARGE SCALE GENOMIC DNA]</scope>
    <source>
        <strain evidence="1 2">LMG 1515</strain>
    </source>
</reference>
<proteinExistence type="predicted"/>
<protein>
    <submittedName>
        <fullName evidence="1">Uncharacterized protein</fullName>
    </submittedName>
</protein>
<accession>A0A318PK26</accession>
<name>A0A318PK26_KOMXY</name>
<dbReference type="Proteomes" id="UP000248257">
    <property type="component" value="Unassembled WGS sequence"/>
</dbReference>
<gene>
    <name evidence="1" type="ORF">CFR75_03765</name>
</gene>
<dbReference type="EMBL" id="NKUC01000005">
    <property type="protein sequence ID" value="PYD57872.1"/>
    <property type="molecule type" value="Genomic_DNA"/>
</dbReference>
<dbReference type="STRING" id="1220579.GCA_001571345_00761"/>
<dbReference type="AlphaFoldDB" id="A0A318PK26"/>
<evidence type="ECO:0000313" key="2">
    <source>
        <dbReference type="Proteomes" id="UP000248257"/>
    </source>
</evidence>
<comment type="caution">
    <text evidence="1">The sequence shown here is derived from an EMBL/GenBank/DDBJ whole genome shotgun (WGS) entry which is preliminary data.</text>
</comment>
<organism evidence="1 2">
    <name type="scientific">Komagataeibacter xylinus</name>
    <name type="common">Gluconacetobacter xylinus</name>
    <dbReference type="NCBI Taxonomy" id="28448"/>
    <lineage>
        <taxon>Bacteria</taxon>
        <taxon>Pseudomonadati</taxon>
        <taxon>Pseudomonadota</taxon>
        <taxon>Alphaproteobacteria</taxon>
        <taxon>Acetobacterales</taxon>
        <taxon>Acetobacteraceae</taxon>
        <taxon>Komagataeibacter</taxon>
    </lineage>
</organism>
<dbReference type="OrthoDB" id="7340718at2"/>
<keyword evidence="2" id="KW-1185">Reference proteome</keyword>
<sequence length="323" mass="36343">MLTMADSSSRLAAAGRIAHTLANELVQPVPAFITQFVCDLLGPAQPLGVLFYGSVLREPDPDGVLDFYVIVERLEDWTSGYFAREANRLLPPNVEYHEIPVGGRIIRAKVAILSIAQFRRMTGRATLDTTIWARFCQPVRLVWVRGPEAADAILGCLVRAMGQAGRWAAALGPEQGTADAFWLALFAHTYGAELRVENGRRPSALLEGREERYRALLPDIWLADGLPFSREGDCLAPRLTPQLRRSMHEGWWLRGRLGRVLNVSRLFKGAFTFEGGARYIAWKIRRHSGIELPLGPFSERHPLICLPYLLWKLRQAGFFRRRG</sequence>
<evidence type="ECO:0000313" key="1">
    <source>
        <dbReference type="EMBL" id="PYD57872.1"/>
    </source>
</evidence>